<dbReference type="EMBL" id="NDIQ01000001">
    <property type="protein sequence ID" value="PRT53138.1"/>
    <property type="molecule type" value="Genomic_DNA"/>
</dbReference>
<feature type="transmembrane region" description="Helical" evidence="6">
    <location>
        <begin position="1002"/>
        <end position="1024"/>
    </location>
</feature>
<feature type="repeat" description="ANK" evidence="4">
    <location>
        <begin position="681"/>
        <end position="713"/>
    </location>
</feature>
<dbReference type="Pfam" id="PF01833">
    <property type="entry name" value="TIG"/>
    <property type="match status" value="1"/>
</dbReference>
<feature type="compositionally biased region" description="Low complexity" evidence="5">
    <location>
        <begin position="455"/>
        <end position="469"/>
    </location>
</feature>
<feature type="region of interest" description="Disordered" evidence="5">
    <location>
        <begin position="42"/>
        <end position="62"/>
    </location>
</feature>
<dbReference type="SUPFAM" id="SSF81296">
    <property type="entry name" value="E set domains"/>
    <property type="match status" value="1"/>
</dbReference>
<dbReference type="SUPFAM" id="SSF48403">
    <property type="entry name" value="Ankyrin repeat"/>
    <property type="match status" value="1"/>
</dbReference>
<dbReference type="CDD" id="cd00102">
    <property type="entry name" value="IPT"/>
    <property type="match status" value="1"/>
</dbReference>
<dbReference type="InterPro" id="IPR051226">
    <property type="entry name" value="PP1_Regulatory_Subunit"/>
</dbReference>
<accession>A0A2T0FDQ0</accession>
<dbReference type="GO" id="GO:0005737">
    <property type="term" value="C:cytoplasm"/>
    <property type="evidence" value="ECO:0007669"/>
    <property type="project" value="TreeGrafter"/>
</dbReference>
<dbReference type="SMART" id="SM00248">
    <property type="entry name" value="ANK"/>
    <property type="match status" value="2"/>
</dbReference>
<protein>
    <submittedName>
        <fullName evidence="8">Protein SPT23</fullName>
    </submittedName>
</protein>
<dbReference type="OrthoDB" id="71307at2759"/>
<evidence type="ECO:0000256" key="1">
    <source>
        <dbReference type="ARBA" id="ARBA00022473"/>
    </source>
</evidence>
<gene>
    <name evidence="8" type="ORF">B9G98_00758</name>
</gene>
<feature type="compositionally biased region" description="Low complexity" evidence="5">
    <location>
        <begin position="393"/>
        <end position="413"/>
    </location>
</feature>
<dbReference type="RefSeq" id="XP_024663084.1">
    <property type="nucleotide sequence ID" value="XM_024807316.1"/>
</dbReference>
<reference evidence="8 9" key="1">
    <citation type="submission" date="2017-04" db="EMBL/GenBank/DDBJ databases">
        <title>Genome sequencing of [Candida] sorbophila.</title>
        <authorList>
            <person name="Ahn J.O."/>
        </authorList>
    </citation>
    <scope>NUCLEOTIDE SEQUENCE [LARGE SCALE GENOMIC DNA]</scope>
    <source>
        <strain evidence="8 9">DS02</strain>
    </source>
</reference>
<dbReference type="GO" id="GO:0004857">
    <property type="term" value="F:enzyme inhibitor activity"/>
    <property type="evidence" value="ECO:0007669"/>
    <property type="project" value="TreeGrafter"/>
</dbReference>
<organism evidence="8 9">
    <name type="scientific">Wickerhamiella sorbophila</name>
    <dbReference type="NCBI Taxonomy" id="45607"/>
    <lineage>
        <taxon>Eukaryota</taxon>
        <taxon>Fungi</taxon>
        <taxon>Dikarya</taxon>
        <taxon>Ascomycota</taxon>
        <taxon>Saccharomycotina</taxon>
        <taxon>Dipodascomycetes</taxon>
        <taxon>Dipodascales</taxon>
        <taxon>Trichomonascaceae</taxon>
        <taxon>Wickerhamiella</taxon>
    </lineage>
</organism>
<dbReference type="Gene3D" id="1.25.40.20">
    <property type="entry name" value="Ankyrin repeat-containing domain"/>
    <property type="match status" value="1"/>
</dbReference>
<dbReference type="Gene3D" id="2.60.40.10">
    <property type="entry name" value="Immunoglobulins"/>
    <property type="match status" value="1"/>
</dbReference>
<proteinExistence type="inferred from homology"/>
<evidence type="ECO:0000256" key="4">
    <source>
        <dbReference type="PROSITE-ProRule" id="PRU00023"/>
    </source>
</evidence>
<dbReference type="GO" id="GO:0019208">
    <property type="term" value="F:phosphatase regulator activity"/>
    <property type="evidence" value="ECO:0007669"/>
    <property type="project" value="TreeGrafter"/>
</dbReference>
<name>A0A2T0FDQ0_9ASCO</name>
<feature type="compositionally biased region" description="Polar residues" evidence="5">
    <location>
        <begin position="47"/>
        <end position="62"/>
    </location>
</feature>
<keyword evidence="1" id="KW-0217">Developmental protein</keyword>
<dbReference type="InterPro" id="IPR002909">
    <property type="entry name" value="IPT_dom"/>
</dbReference>
<keyword evidence="6" id="KW-0812">Transmembrane</keyword>
<evidence type="ECO:0000256" key="2">
    <source>
        <dbReference type="ARBA" id="ARBA00022737"/>
    </source>
</evidence>
<dbReference type="Pfam" id="PF12796">
    <property type="entry name" value="Ank_2"/>
    <property type="match status" value="1"/>
</dbReference>
<feature type="domain" description="IPT/TIG" evidence="7">
    <location>
        <begin position="498"/>
        <end position="580"/>
    </location>
</feature>
<keyword evidence="2" id="KW-0677">Repeat</keyword>
<dbReference type="PROSITE" id="PS50088">
    <property type="entry name" value="ANK_REPEAT"/>
    <property type="match status" value="2"/>
</dbReference>
<dbReference type="STRING" id="45607.A0A2T0FDQ0"/>
<dbReference type="PANTHER" id="PTHR24179">
    <property type="entry name" value="PROTEIN PHOSPHATASE 1 REGULATORY SUBUNIT 12"/>
    <property type="match status" value="1"/>
</dbReference>
<feature type="region of interest" description="Disordered" evidence="5">
    <location>
        <begin position="388"/>
        <end position="489"/>
    </location>
</feature>
<comment type="caution">
    <text evidence="8">The sequence shown here is derived from an EMBL/GenBank/DDBJ whole genome shotgun (WGS) entry which is preliminary data.</text>
</comment>
<dbReference type="Proteomes" id="UP000238350">
    <property type="component" value="Unassembled WGS sequence"/>
</dbReference>
<feature type="compositionally biased region" description="Low complexity" evidence="5">
    <location>
        <begin position="428"/>
        <end position="443"/>
    </location>
</feature>
<comment type="similarity">
    <text evidence="3">Belongs to the NRARP family.</text>
</comment>
<evidence type="ECO:0000256" key="5">
    <source>
        <dbReference type="SAM" id="MobiDB-lite"/>
    </source>
</evidence>
<evidence type="ECO:0000313" key="9">
    <source>
        <dbReference type="Proteomes" id="UP000238350"/>
    </source>
</evidence>
<dbReference type="InterPro" id="IPR002110">
    <property type="entry name" value="Ankyrin_rpt"/>
</dbReference>
<dbReference type="InterPro" id="IPR014756">
    <property type="entry name" value="Ig_E-set"/>
</dbReference>
<evidence type="ECO:0000256" key="6">
    <source>
        <dbReference type="SAM" id="Phobius"/>
    </source>
</evidence>
<keyword evidence="9" id="KW-1185">Reference proteome</keyword>
<keyword evidence="6" id="KW-0472">Membrane</keyword>
<dbReference type="InterPro" id="IPR036770">
    <property type="entry name" value="Ankyrin_rpt-contain_sf"/>
</dbReference>
<keyword evidence="6" id="KW-1133">Transmembrane helix</keyword>
<feature type="repeat" description="ANK" evidence="4">
    <location>
        <begin position="714"/>
        <end position="746"/>
    </location>
</feature>
<dbReference type="PANTHER" id="PTHR24179:SF21">
    <property type="entry name" value="MYOSIN BINDING SUBUNIT, ISOFORM O"/>
    <property type="match status" value="1"/>
</dbReference>
<dbReference type="SMART" id="SM00429">
    <property type="entry name" value="IPT"/>
    <property type="match status" value="1"/>
</dbReference>
<evidence type="ECO:0000259" key="7">
    <source>
        <dbReference type="SMART" id="SM00429"/>
    </source>
</evidence>
<evidence type="ECO:0000313" key="8">
    <source>
        <dbReference type="EMBL" id="PRT53138.1"/>
    </source>
</evidence>
<dbReference type="GeneID" id="36514507"/>
<dbReference type="PROSITE" id="PS50297">
    <property type="entry name" value="ANK_REP_REGION"/>
    <property type="match status" value="2"/>
</dbReference>
<dbReference type="InterPro" id="IPR057962">
    <property type="entry name" value="SPT23_MGA2_DBD"/>
</dbReference>
<dbReference type="AlphaFoldDB" id="A0A2T0FDQ0"/>
<evidence type="ECO:0000256" key="3">
    <source>
        <dbReference type="ARBA" id="ARBA00038386"/>
    </source>
</evidence>
<dbReference type="InterPro" id="IPR013783">
    <property type="entry name" value="Ig-like_fold"/>
</dbReference>
<keyword evidence="4" id="KW-0040">ANK repeat</keyword>
<sequence length="1048" mass="116392">MDGEASYNEFSMPEYGIETDYDLMRYLKVDPEENALASEEEYELSETGSVQSNISTRASPSPYSMANEYQHREYLPSDYVDMGNPLRFLPDTMAGRFQAHLDSCNSETSPHLAMPQAADIPRELSAHVANEIAEPIEPPSNSHYKPLEAGLEENFHRAQHLLQETPFGRVKEIDNASAITKSFSEEYEHIVNSGSGPHPYKYHLHLGELPDRSRVETQIKCNLFLTPYPEENLLHLPADTIARPRFQLRDDFRPHPQILDLEVDVVVPEKPLEPVLMCPKCISREKKRAFRKKTLDENEEHHWNENRARRIVIFNCRELLVLPLPKRVKLPSGEIVEGREIELPLRLACYCRHHIAKDGYKLVFTIRDYKGNIVARTVSDTIFITDNHKEPRVSGSSGVSRQSSVPVPNVPESPGGGMYSMDSGSEYSTSNSTTHSSSASAVSRTRRSSAYHPYSRSSRMTSHRSNSMSSGGGSPSVPPSPGPTGTAPLVQNNNAIMVASIQRAIPNQGSVRGGLEITLLGQGFHPGLVAMFGELPAVSTQCWSDSTIIAHLPPSSVAGPVPVSFQGQQPTPQSAVFTYVNDTGSKLVELALQVVGFKVNGNVDGVSDLQSQLSTYNPSDGNSGNNSAVDLNNQHGGGPVDNLAKTLLKDIQEGEQFILKCLKYIQIVSGKIVNLNMRNSEGQTMMHLASIMGYVDVVIALMAQGANVDLQDVSGMTPLHFAAMHGNRAITRHLLAAHADPFHRNFAGQTIVDSADCSVSDLLPKNQRTWYMQTNSRNSSSSTLASLLAREDLLPFFDEKNAHQLPTPESLLGLSVSDESADDDDDFLASVRRLRERQESQPPMSTRKRRTLMKDLQGMFIKALTRKTTRIEDFEIYRKLPEQMVLHVDSLSSSATEVLGHTESETDNWIPGASDVTTRLVDEYLDEQNRGTPFEPPRYSDIYPQANEKYRSLIIDYDQYEECLISDGEVESDIEQANAPTEAELIESWANNPMKTTSNDHMLFTFWIPIALIALATVVIRAWFPAGPLMLSNLSGRSSHLKSTLRFA</sequence>
<dbReference type="Pfam" id="PF25603">
    <property type="entry name" value="SPT23_MGA2_DBD"/>
    <property type="match status" value="1"/>
</dbReference>